<dbReference type="HOGENOM" id="CLU_003662_1_0_1"/>
<keyword evidence="7" id="KW-0288">FMN</keyword>
<dbReference type="SUPFAM" id="SSF52922">
    <property type="entry name" value="TK C-terminal domain-like"/>
    <property type="match status" value="1"/>
</dbReference>
<dbReference type="Pfam" id="PF00667">
    <property type="entry name" value="FAD_binding_1"/>
    <property type="match status" value="1"/>
</dbReference>
<dbReference type="GO" id="GO:0009337">
    <property type="term" value="C:sulfite reductase complex (NADPH)"/>
    <property type="evidence" value="ECO:0007669"/>
    <property type="project" value="EnsemblFungi"/>
</dbReference>
<dbReference type="EMBL" id="HE580273">
    <property type="protein sequence ID" value="CCD25983.2"/>
    <property type="molecule type" value="Genomic_DNA"/>
</dbReference>
<dbReference type="InterPro" id="IPR039261">
    <property type="entry name" value="FNR_nucleotide-bd"/>
</dbReference>
<dbReference type="Gene3D" id="3.40.920.10">
    <property type="entry name" value="Pyruvate-ferredoxin oxidoreductase, PFOR, domain III"/>
    <property type="match status" value="1"/>
</dbReference>
<keyword evidence="5" id="KW-0813">Transport</keyword>
<feature type="domain" description="FAD-binding FR-type" evidence="15">
    <location>
        <begin position="672"/>
        <end position="904"/>
    </location>
</feature>
<keyword evidence="8" id="KW-0274">FAD</keyword>
<dbReference type="SUPFAM" id="SSF52343">
    <property type="entry name" value="Ferredoxin reductase-like, C-terminal NADP-linked domain"/>
    <property type="match status" value="1"/>
</dbReference>
<keyword evidence="11" id="KW-0560">Oxidoreductase</keyword>
<keyword evidence="10" id="KW-0249">Electron transport</keyword>
<comment type="pathway">
    <text evidence="3">Sulfur metabolism; hydrogen sulfide biosynthesis; hydrogen sulfide from sulfite (NADPH route): step 1/1.</text>
</comment>
<evidence type="ECO:0000313" key="17">
    <source>
        <dbReference type="Proteomes" id="UP000000689"/>
    </source>
</evidence>
<organism evidence="16 17">
    <name type="scientific">Naumovozyma dairenensis (strain ATCC 10597 / BCRC 20456 / CBS 421 / NBRC 0211 / NRRL Y-12639)</name>
    <name type="common">Saccharomyces dairenensis</name>
    <dbReference type="NCBI Taxonomy" id="1071378"/>
    <lineage>
        <taxon>Eukaryota</taxon>
        <taxon>Fungi</taxon>
        <taxon>Dikarya</taxon>
        <taxon>Ascomycota</taxon>
        <taxon>Saccharomycotina</taxon>
        <taxon>Saccharomycetes</taxon>
        <taxon>Saccharomycetales</taxon>
        <taxon>Saccharomycetaceae</taxon>
        <taxon>Naumovozyma</taxon>
    </lineage>
</organism>
<dbReference type="Gene3D" id="3.40.50.920">
    <property type="match status" value="1"/>
</dbReference>
<dbReference type="PROSITE" id="PS51384">
    <property type="entry name" value="FAD_FR"/>
    <property type="match status" value="1"/>
</dbReference>
<sequence length="1060" mass="119372">MSAATALATNPFGSPKSSKELPAYSTPLSIINSAIYENVNNIFAYNSFSNPELLHSYIKSWLQNANNTDDKFFKEFDIRSGAGLGPLGFIKSQQNSVIANPHTVSTIITPSYGLPFFYDALSSAKANILLNVGALNYNQESGSIINDYSTSLNFASSLNYNVLTPISNNEVSNLTSLSVVLSKFGLKTMNLFDSINYSNTIIKTPSSCSASPINVQDVTLKLSKLVSTPNPSFNEVLEKFNELTGAKLHNFHYSGNFENPKTVFVTYGSLESQLFNSFMEENSNGDVGIISIRIPLPFDLEKFIALIPNSTKNLIFINQKANNSNLIKSNISAALFYFNRHSINFTEYLYDSNFIWSPNAVSKIISSFTSTSIAASNSSQGFIYYSNDKSENIDLFSKLAISLSEDNNEINLRTKFDNILNAGTFQAQLSINNNNNNRNGNIISNIDTAEISIVEDVSILKNLNVLNTLKQNGTLIINTKENFEFVQDSIDTFVKGLNLSLNLLNQLIENIKLIIVKYSDGENFSIVNQAVFYKILGAQDIVSKIVINDPEFDRDDLPSILEKAFAEDLIEIENDSLSNLVKQTELDIENEKKEQEQEQEQEKEKTEQEEEEQQEEEIILPSFVNETSFVPNTSTLPKETTTNISNSTEISKILSFKESYGVNHLLRPDLPIKNFIVKVKSNKRVTPEDYDRYIFEINFDISNTPDLKYDIGEALGIHAENNSQDVQEFLQFYNLSGNEIIMVPNKDNNKILEARTSFQAFKENLDLFGKPPKRFYESLIDYAEDEEDKTKLQELISPAGAVDLKRYQDVEFYTYVDILKLYPSCKPSLSDLTTLIAPLKRREYSIASSQRVHPTEIHLLIVVVDWVDNQGRKRFGQASKFISDLKVGQELVVSVKPSVMKLPPSPLQPVIMSGLGTGLAPFKAIVEEKLWQKQHGMEIGEVYLYMGSRHRREEYLFGELWEAYKDAGIITHIGAAFSRDQPEKIYIQDRIRENLSDLKTAMIDKNGSFYLCGPTWPVPDITKALQDIIEADAKEKGIKVDLNAAIEELKESSRYILEVY</sequence>
<gene>
    <name evidence="16" type="primary">NDAI0G02080</name>
    <name evidence="16" type="ordered locus">NDAI_0G02080</name>
</gene>
<dbReference type="PRINTS" id="PR00371">
    <property type="entry name" value="FPNCR"/>
</dbReference>
<dbReference type="InterPro" id="IPR023173">
    <property type="entry name" value="NADPH_Cyt_P450_Rdtase_alpha"/>
</dbReference>
<dbReference type="SUPFAM" id="SSF53323">
    <property type="entry name" value="Pyruvate-ferredoxin oxidoreductase, PFOR, domain III"/>
    <property type="match status" value="1"/>
</dbReference>
<comment type="cofactor">
    <cofactor evidence="2">
        <name>FAD</name>
        <dbReference type="ChEBI" id="CHEBI:57692"/>
    </cofactor>
</comment>
<keyword evidence="17" id="KW-1185">Reference proteome</keyword>
<dbReference type="InterPro" id="IPR002869">
    <property type="entry name" value="Pyrv_flavodox_OxRed_cen"/>
</dbReference>
<dbReference type="GO" id="GO:0000103">
    <property type="term" value="P:sulfate assimilation"/>
    <property type="evidence" value="ECO:0007669"/>
    <property type="project" value="EnsemblFungi"/>
</dbReference>
<dbReference type="Proteomes" id="UP000000689">
    <property type="component" value="Chromosome 7"/>
</dbReference>
<evidence type="ECO:0000256" key="8">
    <source>
        <dbReference type="ARBA" id="ARBA00022827"/>
    </source>
</evidence>
<dbReference type="Gene3D" id="3.40.50.80">
    <property type="entry name" value="Nucleotide-binding domain of ferredoxin-NADP reductase (FNR) module"/>
    <property type="match status" value="1"/>
</dbReference>
<comment type="cofactor">
    <cofactor evidence="1">
        <name>FMN</name>
        <dbReference type="ChEBI" id="CHEBI:58210"/>
    </cofactor>
</comment>
<dbReference type="InterPro" id="IPR009014">
    <property type="entry name" value="Transketo_C/PFOR_II"/>
</dbReference>
<dbReference type="GeneID" id="11497379"/>
<evidence type="ECO:0000256" key="14">
    <source>
        <dbReference type="SAM" id="MobiDB-lite"/>
    </source>
</evidence>
<accession>G0WDX2</accession>
<protein>
    <recommendedName>
        <fullName evidence="4">assimilatory sulfite reductase (NADPH)</fullName>
        <ecNumber evidence="4">1.8.1.2</ecNumber>
    </recommendedName>
</protein>
<evidence type="ECO:0000256" key="7">
    <source>
        <dbReference type="ARBA" id="ARBA00022643"/>
    </source>
</evidence>
<keyword evidence="9" id="KW-0521">NADP</keyword>
<dbReference type="Gene3D" id="2.40.30.10">
    <property type="entry name" value="Translation factors"/>
    <property type="match status" value="1"/>
</dbReference>
<evidence type="ECO:0000256" key="12">
    <source>
        <dbReference type="ARBA" id="ARBA00052219"/>
    </source>
</evidence>
<dbReference type="InterPro" id="IPR003097">
    <property type="entry name" value="CysJ-like_FAD-binding"/>
</dbReference>
<evidence type="ECO:0000256" key="4">
    <source>
        <dbReference type="ARBA" id="ARBA00012604"/>
    </source>
</evidence>
<evidence type="ECO:0000259" key="15">
    <source>
        <dbReference type="PROSITE" id="PS51384"/>
    </source>
</evidence>
<dbReference type="OMA" id="DYDRYIF"/>
<evidence type="ECO:0000256" key="2">
    <source>
        <dbReference type="ARBA" id="ARBA00001974"/>
    </source>
</evidence>
<dbReference type="PANTHER" id="PTHR19384:SF109">
    <property type="entry name" value="SULFITE REDUCTASE [NADPH] FLAVOPROTEIN COMPONENT"/>
    <property type="match status" value="1"/>
</dbReference>
<comment type="catalytic activity">
    <reaction evidence="12">
        <text>hydrogen sulfide + 3 NADP(+) + 3 H2O = sulfite + 3 NADPH + 4 H(+)</text>
        <dbReference type="Rhea" id="RHEA:13801"/>
        <dbReference type="ChEBI" id="CHEBI:15377"/>
        <dbReference type="ChEBI" id="CHEBI:15378"/>
        <dbReference type="ChEBI" id="CHEBI:17359"/>
        <dbReference type="ChEBI" id="CHEBI:29919"/>
        <dbReference type="ChEBI" id="CHEBI:57783"/>
        <dbReference type="ChEBI" id="CHEBI:58349"/>
        <dbReference type="EC" id="1.8.1.2"/>
    </reaction>
</comment>
<dbReference type="GO" id="GO:0010181">
    <property type="term" value="F:FMN binding"/>
    <property type="evidence" value="ECO:0007669"/>
    <property type="project" value="TreeGrafter"/>
</dbReference>
<dbReference type="InterPro" id="IPR001433">
    <property type="entry name" value="OxRdtase_FAD/NAD-bd"/>
</dbReference>
<feature type="compositionally biased region" description="Basic and acidic residues" evidence="14">
    <location>
        <begin position="589"/>
        <end position="606"/>
    </location>
</feature>
<keyword evidence="6" id="KW-0285">Flavoprotein</keyword>
<dbReference type="Gene3D" id="1.20.990.10">
    <property type="entry name" value="NADPH-cytochrome p450 Reductase, Chain A, domain 3"/>
    <property type="match status" value="1"/>
</dbReference>
<evidence type="ECO:0000256" key="5">
    <source>
        <dbReference type="ARBA" id="ARBA00022448"/>
    </source>
</evidence>
<dbReference type="eggNOG" id="KOG1158">
    <property type="taxonomic scope" value="Eukaryota"/>
</dbReference>
<name>G0WDX2_NAUDC</name>
<feature type="compositionally biased region" description="Acidic residues" evidence="14">
    <location>
        <begin position="607"/>
        <end position="618"/>
    </location>
</feature>
<evidence type="ECO:0000256" key="1">
    <source>
        <dbReference type="ARBA" id="ARBA00001917"/>
    </source>
</evidence>
<feature type="region of interest" description="Disordered" evidence="14">
    <location>
        <begin position="589"/>
        <end position="618"/>
    </location>
</feature>
<dbReference type="FunFam" id="1.20.990.10:FF:000010">
    <property type="entry name" value="Sulfite reductase [NADPH] flavoprotein component"/>
    <property type="match status" value="1"/>
</dbReference>
<dbReference type="PANTHER" id="PTHR19384">
    <property type="entry name" value="NITRIC OXIDE SYNTHASE-RELATED"/>
    <property type="match status" value="1"/>
</dbReference>
<dbReference type="RefSeq" id="XP_003671226.2">
    <property type="nucleotide sequence ID" value="XM_003671178.2"/>
</dbReference>
<comment type="function">
    <text evidence="13">This enzyme catalyzes the 6-electron reduction of sulfite to sulfide. This is one of several activities required for the biosynthesis of L-cysteine from sulfate.</text>
</comment>
<evidence type="ECO:0000256" key="11">
    <source>
        <dbReference type="ARBA" id="ARBA00023002"/>
    </source>
</evidence>
<evidence type="ECO:0000256" key="3">
    <source>
        <dbReference type="ARBA" id="ARBA00004774"/>
    </source>
</evidence>
<feature type="region of interest" description="Disordered" evidence="14">
    <location>
        <begin position="1"/>
        <end position="20"/>
    </location>
</feature>
<evidence type="ECO:0000256" key="6">
    <source>
        <dbReference type="ARBA" id="ARBA00022630"/>
    </source>
</evidence>
<evidence type="ECO:0000313" key="16">
    <source>
        <dbReference type="EMBL" id="CCD25983.2"/>
    </source>
</evidence>
<dbReference type="InterPro" id="IPR017938">
    <property type="entry name" value="Riboflavin_synthase-like_b-brl"/>
</dbReference>
<dbReference type="FunFam" id="3.40.50.80:FF:000011">
    <property type="entry name" value="Sulfite reductase flavoprotein component"/>
    <property type="match status" value="1"/>
</dbReference>
<dbReference type="AlphaFoldDB" id="G0WDX2"/>
<dbReference type="GO" id="GO:0050660">
    <property type="term" value="F:flavin adenine dinucleotide binding"/>
    <property type="evidence" value="ECO:0007669"/>
    <property type="project" value="TreeGrafter"/>
</dbReference>
<dbReference type="GO" id="GO:0005829">
    <property type="term" value="C:cytosol"/>
    <property type="evidence" value="ECO:0007669"/>
    <property type="project" value="TreeGrafter"/>
</dbReference>
<evidence type="ECO:0000256" key="9">
    <source>
        <dbReference type="ARBA" id="ARBA00022857"/>
    </source>
</evidence>
<dbReference type="SUPFAM" id="SSF63380">
    <property type="entry name" value="Riboflavin synthase domain-like"/>
    <property type="match status" value="1"/>
</dbReference>
<proteinExistence type="predicted"/>
<evidence type="ECO:0000256" key="10">
    <source>
        <dbReference type="ARBA" id="ARBA00022982"/>
    </source>
</evidence>
<dbReference type="Pfam" id="PF00175">
    <property type="entry name" value="NAD_binding_1"/>
    <property type="match status" value="1"/>
</dbReference>
<dbReference type="KEGG" id="ndi:NDAI_0G02080"/>
<dbReference type="STRING" id="1071378.G0WDX2"/>
<reference evidence="16 17" key="1">
    <citation type="journal article" date="2011" name="Proc. Natl. Acad. Sci. U.S.A.">
        <title>Evolutionary erosion of yeast sex chromosomes by mating-type switching accidents.</title>
        <authorList>
            <person name="Gordon J.L."/>
            <person name="Armisen D."/>
            <person name="Proux-Wera E."/>
            <person name="Oheigeartaigh S.S."/>
            <person name="Byrne K.P."/>
            <person name="Wolfe K.H."/>
        </authorList>
    </citation>
    <scope>NUCLEOTIDE SEQUENCE [LARGE SCALE GENOMIC DNA]</scope>
    <source>
        <strain evidence="17">ATCC 10597 / BCRC 20456 / CBS 421 / NBRC 0211 / NRRL Y-12639</strain>
    </source>
</reference>
<dbReference type="EC" id="1.8.1.2" evidence="4"/>
<dbReference type="GO" id="GO:0004783">
    <property type="term" value="F:sulfite reductase (NADPH) activity"/>
    <property type="evidence" value="ECO:0007669"/>
    <property type="project" value="UniProtKB-EC"/>
</dbReference>
<dbReference type="OrthoDB" id="1856718at2759"/>
<dbReference type="CDD" id="cd06207">
    <property type="entry name" value="CyPoR_like"/>
    <property type="match status" value="1"/>
</dbReference>
<evidence type="ECO:0000256" key="13">
    <source>
        <dbReference type="ARBA" id="ARBA00059320"/>
    </source>
</evidence>
<feature type="compositionally biased region" description="Polar residues" evidence="14">
    <location>
        <begin position="7"/>
        <end position="16"/>
    </location>
</feature>
<dbReference type="InterPro" id="IPR001709">
    <property type="entry name" value="Flavoprot_Pyr_Nucl_cyt_Rdtase"/>
</dbReference>
<dbReference type="InterPro" id="IPR017927">
    <property type="entry name" value="FAD-bd_FR_type"/>
</dbReference>